<organism evidence="2 3">
    <name type="scientific">Parnassius mnemosyne</name>
    <name type="common">clouded apollo</name>
    <dbReference type="NCBI Taxonomy" id="213953"/>
    <lineage>
        <taxon>Eukaryota</taxon>
        <taxon>Metazoa</taxon>
        <taxon>Ecdysozoa</taxon>
        <taxon>Arthropoda</taxon>
        <taxon>Hexapoda</taxon>
        <taxon>Insecta</taxon>
        <taxon>Pterygota</taxon>
        <taxon>Neoptera</taxon>
        <taxon>Endopterygota</taxon>
        <taxon>Lepidoptera</taxon>
        <taxon>Glossata</taxon>
        <taxon>Ditrysia</taxon>
        <taxon>Papilionoidea</taxon>
        <taxon>Papilionidae</taxon>
        <taxon>Parnassiinae</taxon>
        <taxon>Parnassini</taxon>
        <taxon>Parnassius</taxon>
        <taxon>Driopa</taxon>
    </lineage>
</organism>
<name>A0AAV1M1S5_9NEOP</name>
<evidence type="ECO:0000256" key="1">
    <source>
        <dbReference type="SAM" id="MobiDB-lite"/>
    </source>
</evidence>
<dbReference type="Proteomes" id="UP001314205">
    <property type="component" value="Unassembled WGS sequence"/>
</dbReference>
<evidence type="ECO:0000313" key="3">
    <source>
        <dbReference type="Proteomes" id="UP001314205"/>
    </source>
</evidence>
<keyword evidence="3" id="KW-1185">Reference proteome</keyword>
<sequence length="151" mass="16837">MWQKGAVLFIVFIYVANSAGYVPNGLLQRLKRSPHNCDYPLPPSPTSPPPQPTFWRPYWIPPPPHKKIYWEHFIQQPAHNERNSEGQTALDSHSADFSTHKQNQYGGWGNDGQDGLPPCEKCPRWNTAVSNANSDTGSAVAIAISKGNNET</sequence>
<evidence type="ECO:0000313" key="2">
    <source>
        <dbReference type="EMBL" id="CAK1601648.1"/>
    </source>
</evidence>
<accession>A0AAV1M1S5</accession>
<dbReference type="AlphaFoldDB" id="A0AAV1M1S5"/>
<gene>
    <name evidence="2" type="ORF">PARMNEM_LOCUS20252</name>
</gene>
<reference evidence="2 3" key="1">
    <citation type="submission" date="2023-11" db="EMBL/GenBank/DDBJ databases">
        <authorList>
            <person name="Hedman E."/>
            <person name="Englund M."/>
            <person name="Stromberg M."/>
            <person name="Nyberg Akerstrom W."/>
            <person name="Nylinder S."/>
            <person name="Jareborg N."/>
            <person name="Kallberg Y."/>
            <person name="Kronander E."/>
        </authorList>
    </citation>
    <scope>NUCLEOTIDE SEQUENCE [LARGE SCALE GENOMIC DNA]</scope>
</reference>
<feature type="region of interest" description="Disordered" evidence="1">
    <location>
        <begin position="77"/>
        <end position="121"/>
    </location>
</feature>
<dbReference type="EMBL" id="CAVLGL010000137">
    <property type="protein sequence ID" value="CAK1601648.1"/>
    <property type="molecule type" value="Genomic_DNA"/>
</dbReference>
<proteinExistence type="predicted"/>
<comment type="caution">
    <text evidence="2">The sequence shown here is derived from an EMBL/GenBank/DDBJ whole genome shotgun (WGS) entry which is preliminary data.</text>
</comment>
<protein>
    <submittedName>
        <fullName evidence="2">Uncharacterized protein</fullName>
    </submittedName>
</protein>
<feature type="compositionally biased region" description="Polar residues" evidence="1">
    <location>
        <begin position="85"/>
        <end position="105"/>
    </location>
</feature>